<reference evidence="1" key="1">
    <citation type="submission" date="2020-09" db="EMBL/GenBank/DDBJ databases">
        <title>Genome-Enabled Discovery of Anthraquinone Biosynthesis in Senna tora.</title>
        <authorList>
            <person name="Kang S.-H."/>
            <person name="Pandey R.P."/>
            <person name="Lee C.-M."/>
            <person name="Sim J.-S."/>
            <person name="Jeong J.-T."/>
            <person name="Choi B.-S."/>
            <person name="Jung M."/>
            <person name="Ginzburg D."/>
            <person name="Zhao K."/>
            <person name="Won S.Y."/>
            <person name="Oh T.-J."/>
            <person name="Yu Y."/>
            <person name="Kim N.-H."/>
            <person name="Lee O.R."/>
            <person name="Lee T.-H."/>
            <person name="Bashyal P."/>
            <person name="Kim T.-S."/>
            <person name="Lee W.-H."/>
            <person name="Kawkins C."/>
            <person name="Kim C.-K."/>
            <person name="Kim J.S."/>
            <person name="Ahn B.O."/>
            <person name="Rhee S.Y."/>
            <person name="Sohng J.K."/>
        </authorList>
    </citation>
    <scope>NUCLEOTIDE SEQUENCE</scope>
    <source>
        <tissue evidence="1">Leaf</tissue>
    </source>
</reference>
<dbReference type="EMBL" id="JAAIUW010000013">
    <property type="protein sequence ID" value="KAF7801654.1"/>
    <property type="molecule type" value="Genomic_DNA"/>
</dbReference>
<name>A0A834SE66_9FABA</name>
<accession>A0A834SE66</accession>
<comment type="caution">
    <text evidence="1">The sequence shown here is derived from an EMBL/GenBank/DDBJ whole genome shotgun (WGS) entry which is preliminary data.</text>
</comment>
<proteinExistence type="predicted"/>
<sequence length="254" mass="27800">MCARGSRGGGLGGANFVNLSQAQTCNRDRQLAISSVSGLAALHSSRYRLQSTADPQLYCPHSAKSLSRGRYIRQQSVDVLSRIKYPPSKCNMYCPLLGKLNAQQFHAQLTIIMLLGPRNHKPLHGKPSCNATSCSVIVHSPCGKWKVAPSRLAPFGPFPSAFCVFEVSPSASDYPDSALNTVNVRRDGCVHKCTGREHVLARVMFGLEYAAITVSIRQNNLACPPLLIPETDIWLLNLEYSALKVILSDMQTRC</sequence>
<keyword evidence="2" id="KW-1185">Reference proteome</keyword>
<organism evidence="1 2">
    <name type="scientific">Senna tora</name>
    <dbReference type="NCBI Taxonomy" id="362788"/>
    <lineage>
        <taxon>Eukaryota</taxon>
        <taxon>Viridiplantae</taxon>
        <taxon>Streptophyta</taxon>
        <taxon>Embryophyta</taxon>
        <taxon>Tracheophyta</taxon>
        <taxon>Spermatophyta</taxon>
        <taxon>Magnoliopsida</taxon>
        <taxon>eudicotyledons</taxon>
        <taxon>Gunneridae</taxon>
        <taxon>Pentapetalae</taxon>
        <taxon>rosids</taxon>
        <taxon>fabids</taxon>
        <taxon>Fabales</taxon>
        <taxon>Fabaceae</taxon>
        <taxon>Caesalpinioideae</taxon>
        <taxon>Cassia clade</taxon>
        <taxon>Senna</taxon>
    </lineage>
</organism>
<evidence type="ECO:0000313" key="2">
    <source>
        <dbReference type="Proteomes" id="UP000634136"/>
    </source>
</evidence>
<evidence type="ECO:0000313" key="1">
    <source>
        <dbReference type="EMBL" id="KAF7801654.1"/>
    </source>
</evidence>
<protein>
    <submittedName>
        <fullName evidence="1">Serine/threonine protein phosphatase 7 long form isogeny</fullName>
    </submittedName>
</protein>
<dbReference type="AlphaFoldDB" id="A0A834SE66"/>
<dbReference type="Proteomes" id="UP000634136">
    <property type="component" value="Unassembled WGS sequence"/>
</dbReference>
<gene>
    <name evidence="1" type="ORF">G2W53_040765</name>
</gene>